<gene>
    <name evidence="1" type="ORF">Focb16_v009663</name>
</gene>
<dbReference type="EMBL" id="SRMI01000001">
    <property type="protein sequence ID" value="TVY79922.1"/>
    <property type="molecule type" value="Genomic_DNA"/>
</dbReference>
<sequence>MRLSLKVDSSAFQVPSLVMHDFDIITTPRITTFPFVQSTVFKDPTKQRELAILFIAKSQLCAQIEEILKAEYEVRMQRPPHMANVPNRMLLYPKTCKETESVERLDRQLVFWEASLPDICTYRGPVELPDPRDPTVYVILHQIILSLVHQAVIATLHRPNAKATTRGNPAAASSSQLSNLRVVHATNSIAHMAADLGRLRLDGYLPSAAVTALLPAILTLITQWRESNSDHARQELMRNIVYCRLALETLRQVYSSGEYGSHMIRVALGC</sequence>
<proteinExistence type="predicted"/>
<accession>A0A559LX23</accession>
<name>A0A559LX23_FUSOC</name>
<dbReference type="PANTHER" id="PTHR47425:SF2">
    <property type="entry name" value="FARB-RELATED"/>
    <property type="match status" value="1"/>
</dbReference>
<evidence type="ECO:0000313" key="2">
    <source>
        <dbReference type="Proteomes" id="UP000320707"/>
    </source>
</evidence>
<organism evidence="1 2">
    <name type="scientific">Fusarium oxysporum f. sp. cubense</name>
    <dbReference type="NCBI Taxonomy" id="61366"/>
    <lineage>
        <taxon>Eukaryota</taxon>
        <taxon>Fungi</taxon>
        <taxon>Dikarya</taxon>
        <taxon>Ascomycota</taxon>
        <taxon>Pezizomycotina</taxon>
        <taxon>Sordariomycetes</taxon>
        <taxon>Hypocreomycetidae</taxon>
        <taxon>Hypocreales</taxon>
        <taxon>Nectriaceae</taxon>
        <taxon>Fusarium</taxon>
        <taxon>Fusarium oxysporum species complex</taxon>
    </lineage>
</organism>
<evidence type="ECO:0000313" key="1">
    <source>
        <dbReference type="EMBL" id="TVY79922.1"/>
    </source>
</evidence>
<comment type="caution">
    <text evidence="1">The sequence shown here is derived from an EMBL/GenBank/DDBJ whole genome shotgun (WGS) entry which is preliminary data.</text>
</comment>
<dbReference type="InterPro" id="IPR052761">
    <property type="entry name" value="Fungal_Detox/Toxin_TFs"/>
</dbReference>
<dbReference type="CDD" id="cd12148">
    <property type="entry name" value="fungal_TF_MHR"/>
    <property type="match status" value="1"/>
</dbReference>
<reference evidence="1 2" key="1">
    <citation type="journal article" date="2019" name="Microbiol. Resour. Announc.">
        <title>High-quality draft genome sequence of Fusarium oxysporum f. sp. cubense strain 160527, a causal agent of Panama disease.</title>
        <authorList>
            <person name="Asai S."/>
            <person name="Ayukawa Y."/>
            <person name="Gan P."/>
            <person name="Masuda S."/>
            <person name="Komatsu K."/>
            <person name="Shirasu K."/>
            <person name="Arie T."/>
        </authorList>
    </citation>
    <scope>NUCLEOTIDE SEQUENCE [LARGE SCALE GENOMIC DNA]</scope>
    <source>
        <strain evidence="1 2">160527</strain>
    </source>
</reference>
<dbReference type="PANTHER" id="PTHR47425">
    <property type="entry name" value="FARB-RELATED"/>
    <property type="match status" value="1"/>
</dbReference>
<dbReference type="AlphaFoldDB" id="A0A559LX23"/>
<dbReference type="Proteomes" id="UP000320707">
    <property type="component" value="Unassembled WGS sequence"/>
</dbReference>
<protein>
    <submittedName>
        <fullName evidence="1">Cutinase transcription factor 1 beta</fullName>
    </submittedName>
</protein>